<evidence type="ECO:0000313" key="4">
    <source>
        <dbReference type="EMBL" id="RKG76497.1"/>
    </source>
</evidence>
<dbReference type="OrthoDB" id="9808843at2"/>
<dbReference type="AlphaFoldDB" id="A0A3A8HZA6"/>
<dbReference type="Pfam" id="PF00072">
    <property type="entry name" value="Response_reg"/>
    <property type="match status" value="1"/>
</dbReference>
<dbReference type="PANTHER" id="PTHR44591">
    <property type="entry name" value="STRESS RESPONSE REGULATOR PROTEIN 1"/>
    <property type="match status" value="1"/>
</dbReference>
<name>A0A3A8HZA6_9BACT</name>
<comment type="caution">
    <text evidence="4">The sequence shown here is derived from an EMBL/GenBank/DDBJ whole genome shotgun (WGS) entry which is preliminary data.</text>
</comment>
<dbReference type="GO" id="GO:0000160">
    <property type="term" value="P:phosphorelay signal transduction system"/>
    <property type="evidence" value="ECO:0007669"/>
    <property type="project" value="InterPro"/>
</dbReference>
<evidence type="ECO:0000259" key="3">
    <source>
        <dbReference type="PROSITE" id="PS50110"/>
    </source>
</evidence>
<dbReference type="PROSITE" id="PS50110">
    <property type="entry name" value="RESPONSE_REGULATORY"/>
    <property type="match status" value="1"/>
</dbReference>
<dbReference type="InterPro" id="IPR011006">
    <property type="entry name" value="CheY-like_superfamily"/>
</dbReference>
<gene>
    <name evidence="4" type="ORF">D7V88_32145</name>
</gene>
<dbReference type="InterPro" id="IPR050595">
    <property type="entry name" value="Bact_response_regulator"/>
</dbReference>
<keyword evidence="5" id="KW-1185">Reference proteome</keyword>
<reference evidence="5" key="1">
    <citation type="submission" date="2018-09" db="EMBL/GenBank/DDBJ databases">
        <authorList>
            <person name="Livingstone P.G."/>
            <person name="Whitworth D.E."/>
        </authorList>
    </citation>
    <scope>NUCLEOTIDE SEQUENCE [LARGE SCALE GENOMIC DNA]</scope>
    <source>
        <strain evidence="5">CA054A</strain>
    </source>
</reference>
<dbReference type="SMART" id="SM00448">
    <property type="entry name" value="REC"/>
    <property type="match status" value="1"/>
</dbReference>
<dbReference type="PANTHER" id="PTHR44591:SF3">
    <property type="entry name" value="RESPONSE REGULATORY DOMAIN-CONTAINING PROTEIN"/>
    <property type="match status" value="1"/>
</dbReference>
<dbReference type="SUPFAM" id="SSF52172">
    <property type="entry name" value="CheY-like"/>
    <property type="match status" value="1"/>
</dbReference>
<sequence length="125" mass="13505">MSRPLLVVDDDTDLREALEEVLRDAGYTVLGAGNGLQALEVLRAQPTLPALVLLDMMMPVMDGATFGRQLRQVDAWRDIPVLVFSASANARQVAEEMLACGYLRKPVDVATLLEAVAANKAPESP</sequence>
<dbReference type="Gene3D" id="3.40.50.2300">
    <property type="match status" value="1"/>
</dbReference>
<accession>A0A3A8HZA6</accession>
<proteinExistence type="predicted"/>
<dbReference type="RefSeq" id="WP_120544437.1">
    <property type="nucleotide sequence ID" value="NZ_RAVZ01000303.1"/>
</dbReference>
<feature type="modified residue" description="4-aspartylphosphate" evidence="2">
    <location>
        <position position="55"/>
    </location>
</feature>
<evidence type="ECO:0000256" key="1">
    <source>
        <dbReference type="ARBA" id="ARBA00022553"/>
    </source>
</evidence>
<dbReference type="InterPro" id="IPR001789">
    <property type="entry name" value="Sig_transdc_resp-reg_receiver"/>
</dbReference>
<evidence type="ECO:0000256" key="2">
    <source>
        <dbReference type="PROSITE-ProRule" id="PRU00169"/>
    </source>
</evidence>
<dbReference type="EMBL" id="RAVZ01000303">
    <property type="protein sequence ID" value="RKG76497.1"/>
    <property type="molecule type" value="Genomic_DNA"/>
</dbReference>
<keyword evidence="1 2" id="KW-0597">Phosphoprotein</keyword>
<evidence type="ECO:0000313" key="5">
    <source>
        <dbReference type="Proteomes" id="UP000268094"/>
    </source>
</evidence>
<protein>
    <submittedName>
        <fullName evidence="4">Response regulator</fullName>
    </submittedName>
</protein>
<dbReference type="Proteomes" id="UP000268094">
    <property type="component" value="Unassembled WGS sequence"/>
</dbReference>
<feature type="domain" description="Response regulatory" evidence="3">
    <location>
        <begin position="4"/>
        <end position="120"/>
    </location>
</feature>
<organism evidence="4 5">
    <name type="scientific">Corallococcus terminator</name>
    <dbReference type="NCBI Taxonomy" id="2316733"/>
    <lineage>
        <taxon>Bacteria</taxon>
        <taxon>Pseudomonadati</taxon>
        <taxon>Myxococcota</taxon>
        <taxon>Myxococcia</taxon>
        <taxon>Myxococcales</taxon>
        <taxon>Cystobacterineae</taxon>
        <taxon>Myxococcaceae</taxon>
        <taxon>Corallococcus</taxon>
    </lineage>
</organism>